<reference evidence="1 2" key="1">
    <citation type="submission" date="2020-09" db="EMBL/GenBank/DDBJ databases">
        <title>Novel species of Mucilaginibacter isolated from a glacier on the Tibetan Plateau.</title>
        <authorList>
            <person name="Liu Q."/>
            <person name="Xin Y.-H."/>
        </authorList>
    </citation>
    <scope>NUCLEOTIDE SEQUENCE [LARGE SCALE GENOMIC DNA]</scope>
    <source>
        <strain evidence="1 2">ZT4R22</strain>
    </source>
</reference>
<evidence type="ECO:0000313" key="1">
    <source>
        <dbReference type="EMBL" id="MBD1362982.1"/>
    </source>
</evidence>
<dbReference type="RefSeq" id="WP_191187656.1">
    <property type="nucleotide sequence ID" value="NZ_JACWMY010000002.1"/>
</dbReference>
<evidence type="ECO:0000313" key="2">
    <source>
        <dbReference type="Proteomes" id="UP000606600"/>
    </source>
</evidence>
<protein>
    <submittedName>
        <fullName evidence="1">Uncharacterized protein</fullName>
    </submittedName>
</protein>
<dbReference type="Proteomes" id="UP000606600">
    <property type="component" value="Unassembled WGS sequence"/>
</dbReference>
<proteinExistence type="predicted"/>
<name>A0ABR7WKY0_9SPHI</name>
<gene>
    <name evidence="1" type="ORF">IDJ77_04090</name>
</gene>
<comment type="caution">
    <text evidence="1">The sequence shown here is derived from an EMBL/GenBank/DDBJ whole genome shotgun (WGS) entry which is preliminary data.</text>
</comment>
<sequence>MHYNDRSQGILVTRKGEFQFEYFLHFNNTYKFDTYAFLIWAGEGGPDENAADFSLLIMNDDIHLKVIDLFMKHYSGNGIAIAIILKARELFGKKIISSSNTNKSFTSEANWPEAIQRVWQPLVDQGLAHYDAPNDHYVLVDVI</sequence>
<dbReference type="EMBL" id="JACWMY010000002">
    <property type="protein sequence ID" value="MBD1362982.1"/>
    <property type="molecule type" value="Genomic_DNA"/>
</dbReference>
<accession>A0ABR7WKY0</accession>
<keyword evidence="2" id="KW-1185">Reference proteome</keyword>
<organism evidence="1 2">
    <name type="scientific">Mucilaginibacter pankratovii</name>
    <dbReference type="NCBI Taxonomy" id="2772110"/>
    <lineage>
        <taxon>Bacteria</taxon>
        <taxon>Pseudomonadati</taxon>
        <taxon>Bacteroidota</taxon>
        <taxon>Sphingobacteriia</taxon>
        <taxon>Sphingobacteriales</taxon>
        <taxon>Sphingobacteriaceae</taxon>
        <taxon>Mucilaginibacter</taxon>
    </lineage>
</organism>